<evidence type="ECO:0000256" key="2">
    <source>
        <dbReference type="SAM" id="Phobius"/>
    </source>
</evidence>
<dbReference type="EMBL" id="JABMIG020000138">
    <property type="protein sequence ID" value="KAL3789632.1"/>
    <property type="molecule type" value="Genomic_DNA"/>
</dbReference>
<evidence type="ECO:0000313" key="4">
    <source>
        <dbReference type="EMBL" id="KAL3789632.1"/>
    </source>
</evidence>
<evidence type="ECO:0000259" key="3">
    <source>
        <dbReference type="Pfam" id="PF04982"/>
    </source>
</evidence>
<comment type="caution">
    <text evidence="4">The sequence shown here is derived from an EMBL/GenBank/DDBJ whole genome shotgun (WGS) entry which is preliminary data.</text>
</comment>
<feature type="transmembrane region" description="Helical" evidence="2">
    <location>
        <begin position="453"/>
        <end position="474"/>
    </location>
</feature>
<name>A0ABD3PPG2_9STRA</name>
<feature type="compositionally biased region" description="Polar residues" evidence="1">
    <location>
        <begin position="1"/>
        <end position="11"/>
    </location>
</feature>
<accession>A0ABD3PPG2</accession>
<gene>
    <name evidence="4" type="ORF">HJC23_003181</name>
</gene>
<evidence type="ECO:0000256" key="1">
    <source>
        <dbReference type="SAM" id="MobiDB-lite"/>
    </source>
</evidence>
<dbReference type="PANTHER" id="PTHR33741">
    <property type="entry name" value="TRANSMEMBRANE PROTEIN DDB_G0269096-RELATED"/>
    <property type="match status" value="1"/>
</dbReference>
<keyword evidence="2" id="KW-1133">Transmembrane helix</keyword>
<sequence length="529" mass="58827">MTSDSVKQTQDTIRKDQHGRLNKSMQTRVDQDEMSRATADAGLNTFGCIFLEVWVLSNTGTRLIRPLGGAWMDSAFRGSLPSDELMLDADYLLSEAPDAALGVGLEGTIFAESSDKKVQWRQIKTMMNDPFVQRDPSERMRKIFSLGIGMVASTSFSFGSESGIILFFARSSTNIERLRSSSNERCMLEYTDFIGTTFAICKTRKECADMRRQMLLGAIRKVRSDMLKTKNTRASRSIEILGSAILDRTKMTQLREAMEANPEQHLKEDGLFRGIVHGVRETLCRFFITAGRRVRNSPQKWSGVHLHGPPRHSFSDSITVFVWVFLTMLMIIKISSALSRDPVFAFDGGWYSSTLCILFALTPAPVGQPRQIVAAHLWNMLVGLTFQQIPTGGFGDFMEWSNATSDARNGIPLMWKQAMAVGLGVSGQAYMGILHPPATGLSLAFATYEKWSWGTMAAVFVADVVLIALSVLMINLSEKGQYPLWWLGFSWENAGATMKQVSKTANGIRKSVSKTNHVEHGQVNHAESV</sequence>
<dbReference type="InterPro" id="IPR058581">
    <property type="entry name" value="TM_HPP"/>
</dbReference>
<dbReference type="InterPro" id="IPR007065">
    <property type="entry name" value="HPP"/>
</dbReference>
<protein>
    <recommendedName>
        <fullName evidence="3">HPP transmembrane region domain-containing protein</fullName>
    </recommendedName>
</protein>
<dbReference type="Pfam" id="PF04982">
    <property type="entry name" value="TM_HPP"/>
    <property type="match status" value="1"/>
</dbReference>
<keyword evidence="5" id="KW-1185">Reference proteome</keyword>
<feature type="transmembrane region" description="Helical" evidence="2">
    <location>
        <begin position="143"/>
        <end position="169"/>
    </location>
</feature>
<feature type="domain" description="HPP transmembrane region" evidence="3">
    <location>
        <begin position="310"/>
        <end position="483"/>
    </location>
</feature>
<keyword evidence="2" id="KW-0472">Membrane</keyword>
<organism evidence="4 5">
    <name type="scientific">Cyclotella cryptica</name>
    <dbReference type="NCBI Taxonomy" id="29204"/>
    <lineage>
        <taxon>Eukaryota</taxon>
        <taxon>Sar</taxon>
        <taxon>Stramenopiles</taxon>
        <taxon>Ochrophyta</taxon>
        <taxon>Bacillariophyta</taxon>
        <taxon>Coscinodiscophyceae</taxon>
        <taxon>Thalassiosirophycidae</taxon>
        <taxon>Stephanodiscales</taxon>
        <taxon>Stephanodiscaceae</taxon>
        <taxon>Cyclotella</taxon>
    </lineage>
</organism>
<proteinExistence type="predicted"/>
<reference evidence="4 5" key="1">
    <citation type="journal article" date="2020" name="G3 (Bethesda)">
        <title>Improved Reference Genome for Cyclotella cryptica CCMP332, a Model for Cell Wall Morphogenesis, Salinity Adaptation, and Lipid Production in Diatoms (Bacillariophyta).</title>
        <authorList>
            <person name="Roberts W.R."/>
            <person name="Downey K.M."/>
            <person name="Ruck E.C."/>
            <person name="Traller J.C."/>
            <person name="Alverson A.J."/>
        </authorList>
    </citation>
    <scope>NUCLEOTIDE SEQUENCE [LARGE SCALE GENOMIC DNA]</scope>
    <source>
        <strain evidence="4 5">CCMP332</strain>
    </source>
</reference>
<evidence type="ECO:0000313" key="5">
    <source>
        <dbReference type="Proteomes" id="UP001516023"/>
    </source>
</evidence>
<dbReference type="AlphaFoldDB" id="A0ABD3PPG2"/>
<keyword evidence="2" id="KW-0812">Transmembrane</keyword>
<dbReference type="Proteomes" id="UP001516023">
    <property type="component" value="Unassembled WGS sequence"/>
</dbReference>
<dbReference type="PANTHER" id="PTHR33741:SF5">
    <property type="entry name" value="TRANSMEMBRANE PROTEIN DDB_G0269096-RELATED"/>
    <property type="match status" value="1"/>
</dbReference>
<feature type="region of interest" description="Disordered" evidence="1">
    <location>
        <begin position="1"/>
        <end position="33"/>
    </location>
</feature>